<reference evidence="4" key="1">
    <citation type="journal article" date="2019" name="Int. J. Syst. Evol. Microbiol.">
        <title>The Global Catalogue of Microorganisms (GCM) 10K type strain sequencing project: providing services to taxonomists for standard genome sequencing and annotation.</title>
        <authorList>
            <consortium name="The Broad Institute Genomics Platform"/>
            <consortium name="The Broad Institute Genome Sequencing Center for Infectious Disease"/>
            <person name="Wu L."/>
            <person name="Ma J."/>
        </authorList>
    </citation>
    <scope>NUCLEOTIDE SEQUENCE [LARGE SCALE GENOMIC DNA]</scope>
    <source>
        <strain evidence="4">KCTC 23701</strain>
    </source>
</reference>
<accession>A0ABQ3GY86</accession>
<dbReference type="PANTHER" id="PTHR46268">
    <property type="entry name" value="STRESS RESPONSE PROTEIN NHAX"/>
    <property type="match status" value="1"/>
</dbReference>
<feature type="domain" description="UspA" evidence="2">
    <location>
        <begin position="3"/>
        <end position="142"/>
    </location>
</feature>
<dbReference type="InterPro" id="IPR006016">
    <property type="entry name" value="UspA"/>
</dbReference>
<dbReference type="Gene3D" id="3.40.50.620">
    <property type="entry name" value="HUPs"/>
    <property type="match status" value="1"/>
</dbReference>
<dbReference type="RefSeq" id="WP_189459524.1">
    <property type="nucleotide sequence ID" value="NZ_BMYO01000003.1"/>
</dbReference>
<comment type="caution">
    <text evidence="3">The sequence shown here is derived from an EMBL/GenBank/DDBJ whole genome shotgun (WGS) entry which is preliminary data.</text>
</comment>
<organism evidence="3 4">
    <name type="scientific">Jeongeupia chitinilytica</name>
    <dbReference type="NCBI Taxonomy" id="1041641"/>
    <lineage>
        <taxon>Bacteria</taxon>
        <taxon>Pseudomonadati</taxon>
        <taxon>Pseudomonadota</taxon>
        <taxon>Betaproteobacteria</taxon>
        <taxon>Neisseriales</taxon>
        <taxon>Chitinibacteraceae</taxon>
        <taxon>Jeongeupia</taxon>
    </lineage>
</organism>
<protein>
    <submittedName>
        <fullName evidence="3">Universal stress protein</fullName>
    </submittedName>
</protein>
<evidence type="ECO:0000259" key="2">
    <source>
        <dbReference type="Pfam" id="PF00582"/>
    </source>
</evidence>
<name>A0ABQ3GY86_9NEIS</name>
<dbReference type="Pfam" id="PF00582">
    <property type="entry name" value="Usp"/>
    <property type="match status" value="1"/>
</dbReference>
<dbReference type="EMBL" id="BMYO01000003">
    <property type="protein sequence ID" value="GHD60880.1"/>
    <property type="molecule type" value="Genomic_DNA"/>
</dbReference>
<comment type="similarity">
    <text evidence="1">Belongs to the universal stress protein A family.</text>
</comment>
<proteinExistence type="inferred from homology"/>
<dbReference type="PRINTS" id="PR01438">
    <property type="entry name" value="UNVRSLSTRESS"/>
</dbReference>
<dbReference type="SUPFAM" id="SSF52402">
    <property type="entry name" value="Adenine nucleotide alpha hydrolases-like"/>
    <property type="match status" value="1"/>
</dbReference>
<keyword evidence="4" id="KW-1185">Reference proteome</keyword>
<evidence type="ECO:0000313" key="3">
    <source>
        <dbReference type="EMBL" id="GHD60880.1"/>
    </source>
</evidence>
<dbReference type="CDD" id="cd00293">
    <property type="entry name" value="USP-like"/>
    <property type="match status" value="1"/>
</dbReference>
<gene>
    <name evidence="3" type="ORF">GCM10007350_14650</name>
</gene>
<sequence length="142" mass="15031">MLNILIPVDGSDNALRAVDYAIRLAASGKPLTVRLLNVQQPMLYPSLVEGIVNTQPMQAMLQEQGDAAIAVAADRLLASGIPFSRKVVFGKPAAVIREQANRADCHRVIMGTRGSGALQRFVFGSVAYSVASSAGVPVTLIK</sequence>
<dbReference type="InterPro" id="IPR014729">
    <property type="entry name" value="Rossmann-like_a/b/a_fold"/>
</dbReference>
<dbReference type="Proteomes" id="UP000604737">
    <property type="component" value="Unassembled WGS sequence"/>
</dbReference>
<evidence type="ECO:0000256" key="1">
    <source>
        <dbReference type="ARBA" id="ARBA00008791"/>
    </source>
</evidence>
<evidence type="ECO:0000313" key="4">
    <source>
        <dbReference type="Proteomes" id="UP000604737"/>
    </source>
</evidence>
<dbReference type="InterPro" id="IPR006015">
    <property type="entry name" value="Universal_stress_UspA"/>
</dbReference>
<dbReference type="PANTHER" id="PTHR46268:SF6">
    <property type="entry name" value="UNIVERSAL STRESS PROTEIN UP12"/>
    <property type="match status" value="1"/>
</dbReference>